<evidence type="ECO:0000313" key="5">
    <source>
        <dbReference type="EMBL" id="CAB4335735.1"/>
    </source>
</evidence>
<dbReference type="EMBL" id="CAFBQX010000003">
    <property type="protein sequence ID" value="CAB5072375.1"/>
    <property type="molecule type" value="Genomic_DNA"/>
</dbReference>
<dbReference type="EMBL" id="CAEZYM010000001">
    <property type="protein sequence ID" value="CAB4716734.1"/>
    <property type="molecule type" value="Genomic_DNA"/>
</dbReference>
<proteinExistence type="inferred from homology"/>
<evidence type="ECO:0000313" key="13">
    <source>
        <dbReference type="EMBL" id="CAB5072375.1"/>
    </source>
</evidence>
<name>A0A6J5YZ34_9ZZZZ</name>
<sequence>MRVRFEWFWPTFDRQNNFFVDALKILHGEVEVVTDRLEHCDLEVVSVFSPQKNSNLNRLSNLRKKIPHGQPDTNLLYPTKFDPDTKNFSRRIWYGVENVRAPYQLDIDGYISFDQDTLDGYNAYFATWYELSGIQLPFTNNRVGLTTSASELLEKRSFFGRKSKFACAFIGKPDQMRFRAINELRKIGEVDVFGPMVGKPISNKPEIAKDYKYMVCLENDNYPGYVTEKLLEAYLSDTVPLYWGNLGNDSSINRKGFSNLLDFESMSEWIEYVRNIDEYAYVNMYEQAHLNNVPDLTPIYNVLVG</sequence>
<dbReference type="Gene3D" id="3.40.50.11660">
    <property type="entry name" value="Glycosyl transferase family 10, C-terminal domain"/>
    <property type="match status" value="1"/>
</dbReference>
<dbReference type="EMBL" id="CAFBNH010000001">
    <property type="protein sequence ID" value="CAB4934022.1"/>
    <property type="molecule type" value="Genomic_DNA"/>
</dbReference>
<dbReference type="EMBL" id="CAEZXO010000004">
    <property type="protein sequence ID" value="CAB4693096.1"/>
    <property type="molecule type" value="Genomic_DNA"/>
</dbReference>
<dbReference type="EMBL" id="CAFBLD010000001">
    <property type="protein sequence ID" value="CAB4855330.1"/>
    <property type="molecule type" value="Genomic_DNA"/>
</dbReference>
<dbReference type="EMBL" id="CAFABH010000007">
    <property type="protein sequence ID" value="CAB4826290.1"/>
    <property type="molecule type" value="Genomic_DNA"/>
</dbReference>
<dbReference type="SUPFAM" id="SSF53756">
    <property type="entry name" value="UDP-Glycosyltransferase/glycogen phosphorylase"/>
    <property type="match status" value="1"/>
</dbReference>
<evidence type="ECO:0000256" key="3">
    <source>
        <dbReference type="ARBA" id="ARBA00022679"/>
    </source>
</evidence>
<evidence type="ECO:0000313" key="8">
    <source>
        <dbReference type="EMBL" id="CAB4778708.1"/>
    </source>
</evidence>
<comment type="similarity">
    <text evidence="1">Belongs to the glycosyltransferase 10 family.</text>
</comment>
<dbReference type="InterPro" id="IPR038577">
    <property type="entry name" value="GT10-like_C_sf"/>
</dbReference>
<evidence type="ECO:0000313" key="11">
    <source>
        <dbReference type="EMBL" id="CAB4934022.1"/>
    </source>
</evidence>
<evidence type="ECO:0000259" key="4">
    <source>
        <dbReference type="Pfam" id="PF00852"/>
    </source>
</evidence>
<evidence type="ECO:0000256" key="2">
    <source>
        <dbReference type="ARBA" id="ARBA00022676"/>
    </source>
</evidence>
<keyword evidence="3" id="KW-0808">Transferase</keyword>
<accession>A0A6J5YZ34</accession>
<dbReference type="InterPro" id="IPR055270">
    <property type="entry name" value="Glyco_tran_10_C"/>
</dbReference>
<dbReference type="InterPro" id="IPR001503">
    <property type="entry name" value="Glyco_trans_10"/>
</dbReference>
<dbReference type="EMBL" id="CAEZZW010000003">
    <property type="protein sequence ID" value="CAB4778708.1"/>
    <property type="molecule type" value="Genomic_DNA"/>
</dbReference>
<feature type="domain" description="Fucosyltransferase C-terminal" evidence="4">
    <location>
        <begin position="162"/>
        <end position="278"/>
    </location>
</feature>
<dbReference type="Pfam" id="PF00852">
    <property type="entry name" value="Glyco_transf_10"/>
    <property type="match status" value="1"/>
</dbReference>
<dbReference type="EMBL" id="CAESAE010000003">
    <property type="protein sequence ID" value="CAB4335735.1"/>
    <property type="molecule type" value="Genomic_DNA"/>
</dbReference>
<evidence type="ECO:0000313" key="10">
    <source>
        <dbReference type="EMBL" id="CAB4855330.1"/>
    </source>
</evidence>
<dbReference type="GO" id="GO:0008417">
    <property type="term" value="F:fucosyltransferase activity"/>
    <property type="evidence" value="ECO:0007669"/>
    <property type="project" value="InterPro"/>
</dbReference>
<evidence type="ECO:0000313" key="12">
    <source>
        <dbReference type="EMBL" id="CAB4968272.1"/>
    </source>
</evidence>
<organism evidence="5">
    <name type="scientific">freshwater metagenome</name>
    <dbReference type="NCBI Taxonomy" id="449393"/>
    <lineage>
        <taxon>unclassified sequences</taxon>
        <taxon>metagenomes</taxon>
        <taxon>ecological metagenomes</taxon>
    </lineage>
</organism>
<protein>
    <submittedName>
        <fullName evidence="5">Unannotated protein</fullName>
    </submittedName>
</protein>
<dbReference type="GO" id="GO:0016020">
    <property type="term" value="C:membrane"/>
    <property type="evidence" value="ECO:0007669"/>
    <property type="project" value="InterPro"/>
</dbReference>
<reference evidence="5" key="1">
    <citation type="submission" date="2020-05" db="EMBL/GenBank/DDBJ databases">
        <authorList>
            <person name="Chiriac C."/>
            <person name="Salcher M."/>
            <person name="Ghai R."/>
            <person name="Kavagutti S V."/>
        </authorList>
    </citation>
    <scope>NUCLEOTIDE SEQUENCE</scope>
</reference>
<keyword evidence="2" id="KW-0328">Glycosyltransferase</keyword>
<evidence type="ECO:0000313" key="6">
    <source>
        <dbReference type="EMBL" id="CAB4693096.1"/>
    </source>
</evidence>
<evidence type="ECO:0000256" key="1">
    <source>
        <dbReference type="ARBA" id="ARBA00008919"/>
    </source>
</evidence>
<evidence type="ECO:0000313" key="9">
    <source>
        <dbReference type="EMBL" id="CAB4826290.1"/>
    </source>
</evidence>
<dbReference type="PANTHER" id="PTHR11929:SF194">
    <property type="entry name" value="ALPHA-(1,3)-FUCOSYLTRANSFERASE 10"/>
    <property type="match status" value="1"/>
</dbReference>
<gene>
    <name evidence="6" type="ORF">UFOPK2510_00827</name>
    <name evidence="7" type="ORF">UFOPK2718_00179</name>
    <name evidence="8" type="ORF">UFOPK2936_00725</name>
    <name evidence="9" type="ORF">UFOPK3174_00567</name>
    <name evidence="10" type="ORF">UFOPK3328_00056</name>
    <name evidence="11" type="ORF">UFOPK3779_00056</name>
    <name evidence="12" type="ORF">UFOPK3913_00082</name>
    <name evidence="5" type="ORF">UFOPK4107_00583</name>
    <name evidence="13" type="ORF">UFOPK4403_00771</name>
</gene>
<evidence type="ECO:0000313" key="7">
    <source>
        <dbReference type="EMBL" id="CAB4716734.1"/>
    </source>
</evidence>
<dbReference type="PANTHER" id="PTHR11929">
    <property type="entry name" value="ALPHA- 1,3 -FUCOSYLTRANSFERASE"/>
    <property type="match status" value="1"/>
</dbReference>
<dbReference type="EMBL" id="CAFBOC010000001">
    <property type="protein sequence ID" value="CAB4968272.1"/>
    <property type="molecule type" value="Genomic_DNA"/>
</dbReference>
<dbReference type="AlphaFoldDB" id="A0A6J5YZ34"/>